<protein>
    <recommendedName>
        <fullName evidence="5">Ribosome maturation factor RimM</fullName>
    </recommendedName>
</protein>
<dbReference type="InterPro" id="IPR011033">
    <property type="entry name" value="PRC_barrel-like_sf"/>
</dbReference>
<feature type="domain" description="Ribosome maturation factor RimM PRC barrel" evidence="7">
    <location>
        <begin position="102"/>
        <end position="170"/>
    </location>
</feature>
<evidence type="ECO:0000256" key="5">
    <source>
        <dbReference type="HAMAP-Rule" id="MF_00014"/>
    </source>
</evidence>
<dbReference type="GO" id="GO:0043022">
    <property type="term" value="F:ribosome binding"/>
    <property type="evidence" value="ECO:0007669"/>
    <property type="project" value="InterPro"/>
</dbReference>
<dbReference type="InterPro" id="IPR036976">
    <property type="entry name" value="RimM_N_sf"/>
</dbReference>
<evidence type="ECO:0000256" key="4">
    <source>
        <dbReference type="ARBA" id="ARBA00023186"/>
    </source>
</evidence>
<evidence type="ECO:0000256" key="3">
    <source>
        <dbReference type="ARBA" id="ARBA00022552"/>
    </source>
</evidence>
<evidence type="ECO:0000313" key="9">
    <source>
        <dbReference type="Proteomes" id="UP000502958"/>
    </source>
</evidence>
<dbReference type="Pfam" id="PF24986">
    <property type="entry name" value="PRC_RimM"/>
    <property type="match status" value="1"/>
</dbReference>
<dbReference type="SUPFAM" id="SSF50346">
    <property type="entry name" value="PRC-barrel domain"/>
    <property type="match status" value="1"/>
</dbReference>
<keyword evidence="4 5" id="KW-0143">Chaperone</keyword>
<keyword evidence="3 5" id="KW-0698">rRNA processing</keyword>
<accession>A0A6C1FEI4</accession>
<comment type="subunit">
    <text evidence="5">Binds ribosomal protein uS19.</text>
</comment>
<dbReference type="InterPro" id="IPR056792">
    <property type="entry name" value="PRC_RimM"/>
</dbReference>
<dbReference type="Gene3D" id="2.30.30.240">
    <property type="entry name" value="PRC-barrel domain"/>
    <property type="match status" value="1"/>
</dbReference>
<dbReference type="Proteomes" id="UP000502958">
    <property type="component" value="Chromosome"/>
</dbReference>
<dbReference type="GO" id="GO:0006364">
    <property type="term" value="P:rRNA processing"/>
    <property type="evidence" value="ECO:0007669"/>
    <property type="project" value="UniProtKB-UniRule"/>
</dbReference>
<name>A0A6C1FEI4_BUCUN</name>
<proteinExistence type="inferred from homology"/>
<dbReference type="PANTHER" id="PTHR33692">
    <property type="entry name" value="RIBOSOME MATURATION FACTOR RIMM"/>
    <property type="match status" value="1"/>
</dbReference>
<sequence>MNKPIKPLVIGKVGKAYGILGWITIFSFTEKKEQIFSYLPWFFLKDNQWTKITVNNWKKYKNNFIVSVNNIFDRSIIKNFTNANIIISQNTLPLLKKNNYYWNDLINCTVFNTNHNYIGKVNNLIRTKNNDVLIVYNQFSQLKKNILIPFIENQIIKNINIYNKLIIVTWN</sequence>
<keyword evidence="1 5" id="KW-0963">Cytoplasm</keyword>
<dbReference type="GO" id="GO:0005840">
    <property type="term" value="C:ribosome"/>
    <property type="evidence" value="ECO:0007669"/>
    <property type="project" value="InterPro"/>
</dbReference>
<evidence type="ECO:0000256" key="2">
    <source>
        <dbReference type="ARBA" id="ARBA00022517"/>
    </source>
</evidence>
<comment type="domain">
    <text evidence="5">The PRC barrel domain binds ribosomal protein uS19.</text>
</comment>
<evidence type="ECO:0000259" key="6">
    <source>
        <dbReference type="Pfam" id="PF01782"/>
    </source>
</evidence>
<dbReference type="InterPro" id="IPR002676">
    <property type="entry name" value="RimM_N"/>
</dbReference>
<dbReference type="EMBL" id="CP047588">
    <property type="protein sequence ID" value="QIE02286.1"/>
    <property type="molecule type" value="Genomic_DNA"/>
</dbReference>
<feature type="domain" description="RimM N-terminal" evidence="6">
    <location>
        <begin position="9"/>
        <end position="89"/>
    </location>
</feature>
<comment type="function">
    <text evidence="5">An accessory protein needed during the final step in the assembly of 30S ribosomal subunit, possibly for assembly of the head region. Essential for efficient processing of 16S rRNA. May be needed both before and after RbfA during the maturation of 16S rRNA. It has affinity for free ribosomal 30S subunits but not for 70S ribosomes.</text>
</comment>
<dbReference type="PANTHER" id="PTHR33692:SF1">
    <property type="entry name" value="RIBOSOME MATURATION FACTOR RIMM"/>
    <property type="match status" value="1"/>
</dbReference>
<dbReference type="GO" id="GO:0042274">
    <property type="term" value="P:ribosomal small subunit biogenesis"/>
    <property type="evidence" value="ECO:0007669"/>
    <property type="project" value="UniProtKB-UniRule"/>
</dbReference>
<keyword evidence="2 5" id="KW-0690">Ribosome biogenesis</keyword>
<comment type="similarity">
    <text evidence="5">Belongs to the RimM family.</text>
</comment>
<gene>
    <name evidence="5 8" type="primary">rimM</name>
    <name evidence="8" type="ORF">GUU85_01845</name>
</gene>
<comment type="subcellular location">
    <subcellularLocation>
        <location evidence="5">Cytoplasm</location>
    </subcellularLocation>
</comment>
<dbReference type="AlphaFoldDB" id="A0A6C1FEI4"/>
<evidence type="ECO:0000313" key="8">
    <source>
        <dbReference type="EMBL" id="QIE02286.1"/>
    </source>
</evidence>
<evidence type="ECO:0000259" key="7">
    <source>
        <dbReference type="Pfam" id="PF24986"/>
    </source>
</evidence>
<dbReference type="NCBIfam" id="TIGR02273">
    <property type="entry name" value="16S_RimM"/>
    <property type="match status" value="1"/>
</dbReference>
<dbReference type="GO" id="GO:0005737">
    <property type="term" value="C:cytoplasm"/>
    <property type="evidence" value="ECO:0007669"/>
    <property type="project" value="UniProtKB-SubCell"/>
</dbReference>
<evidence type="ECO:0000256" key="1">
    <source>
        <dbReference type="ARBA" id="ARBA00022490"/>
    </source>
</evidence>
<dbReference type="SUPFAM" id="SSF50447">
    <property type="entry name" value="Translation proteins"/>
    <property type="match status" value="1"/>
</dbReference>
<organism evidence="8 9">
    <name type="scientific">Buchnera aphidicola subsp. Uroleucon sonchi</name>
    <dbReference type="NCBI Taxonomy" id="118118"/>
    <lineage>
        <taxon>Bacteria</taxon>
        <taxon>Pseudomonadati</taxon>
        <taxon>Pseudomonadota</taxon>
        <taxon>Gammaproteobacteria</taxon>
        <taxon>Enterobacterales</taxon>
        <taxon>Erwiniaceae</taxon>
        <taxon>Buchnera</taxon>
    </lineage>
</organism>
<dbReference type="InterPro" id="IPR011961">
    <property type="entry name" value="RimM"/>
</dbReference>
<dbReference type="InterPro" id="IPR009000">
    <property type="entry name" value="Transl_B-barrel_sf"/>
</dbReference>
<dbReference type="HAMAP" id="MF_00014">
    <property type="entry name" value="Ribosome_mat_RimM"/>
    <property type="match status" value="1"/>
</dbReference>
<reference evidence="8 9" key="1">
    <citation type="submission" date="2020-01" db="EMBL/GenBank/DDBJ databases">
        <title>Complete genome of Buchnera aphidicola isolated from Chaitophorus populeti.</title>
        <authorList>
            <person name="Park J."/>
            <person name="Xi H."/>
        </authorList>
    </citation>
    <scope>NUCLEOTIDE SEQUENCE [LARGE SCALE GENOMIC DNA]</scope>
    <source>
        <strain evidence="8 9">UsonBac</strain>
    </source>
</reference>
<dbReference type="Pfam" id="PF01782">
    <property type="entry name" value="RimM"/>
    <property type="match status" value="1"/>
</dbReference>
<dbReference type="Gene3D" id="2.40.30.60">
    <property type="entry name" value="RimM"/>
    <property type="match status" value="1"/>
</dbReference>